<dbReference type="GO" id="GO:0005886">
    <property type="term" value="C:plasma membrane"/>
    <property type="evidence" value="ECO:0007669"/>
    <property type="project" value="UniProtKB-SubCell"/>
</dbReference>
<feature type="binding site" evidence="11">
    <location>
        <position position="295"/>
    </location>
    <ligand>
        <name>Mg(2+)</name>
        <dbReference type="ChEBI" id="CHEBI:18420"/>
    </ligand>
</feature>
<dbReference type="RefSeq" id="WP_135660809.1">
    <property type="nucleotide sequence ID" value="NZ_JAJUFJ010000013.1"/>
</dbReference>
<keyword evidence="12 14" id="KW-0449">Lipoprotein</keyword>
<evidence type="ECO:0000256" key="6">
    <source>
        <dbReference type="ARBA" id="ARBA00022827"/>
    </source>
</evidence>
<dbReference type="EMBL" id="SRMQ01000013">
    <property type="protein sequence ID" value="TGJ75644.1"/>
    <property type="molecule type" value="Genomic_DNA"/>
</dbReference>
<feature type="transmembrane region" description="Helical" evidence="13">
    <location>
        <begin position="7"/>
        <end position="28"/>
    </location>
</feature>
<sequence>MYKEKKLAYLLFAVLIVVIAVLACILIKSNQKPVSYECTNYAMGTYVQQTVYGKNSQQAAKAAAQKIGELENLISWRRSDSDITKLNQASGSDWVSIDPKTAAILQKSLDVADKSYGAFDPTILPVSSLWDFGGENQHLPSKKEIQKYLKYVNYKELRVNTQESTASLKRHYMAVDLGAVGKGAACDEAVAAYEQAGADSGIIAVGGSIGVFGTKKDGTPWNIAVRDPHSSETQSASLGAIDLRSGYVSTSGTYEKYFTKNGVTYHHLLNPKTGYPENNSLVSVTVVCDNGALSDALSTACFVLGREKGAELLKKYNAGGIFITTDDKIYLTKNMENTFTLSDRKYSLVKSGV</sequence>
<dbReference type="OrthoDB" id="9778595at2"/>
<name>A0A4Z0XWC8_9FIRM</name>
<comment type="catalytic activity">
    <reaction evidence="9 10 12">
        <text>L-threonyl-[protein] + FAD = FMN-L-threonyl-[protein] + AMP + H(+)</text>
        <dbReference type="Rhea" id="RHEA:36847"/>
        <dbReference type="Rhea" id="RHEA-COMP:11060"/>
        <dbReference type="Rhea" id="RHEA-COMP:11061"/>
        <dbReference type="ChEBI" id="CHEBI:15378"/>
        <dbReference type="ChEBI" id="CHEBI:30013"/>
        <dbReference type="ChEBI" id="CHEBI:57692"/>
        <dbReference type="ChEBI" id="CHEBI:74257"/>
        <dbReference type="ChEBI" id="CHEBI:456215"/>
        <dbReference type="EC" id="2.7.1.180"/>
    </reaction>
</comment>
<dbReference type="PROSITE" id="PS51257">
    <property type="entry name" value="PROKAR_LIPOPROTEIN"/>
    <property type="match status" value="1"/>
</dbReference>
<evidence type="ECO:0000313" key="15">
    <source>
        <dbReference type="Proteomes" id="UP000297714"/>
    </source>
</evidence>
<dbReference type="Proteomes" id="UP000297714">
    <property type="component" value="Unassembled WGS sequence"/>
</dbReference>
<keyword evidence="4 10" id="KW-0808">Transferase</keyword>
<dbReference type="Gene3D" id="3.10.520.10">
    <property type="entry name" value="ApbE-like domains"/>
    <property type="match status" value="1"/>
</dbReference>
<comment type="cofactor">
    <cofactor evidence="11">
        <name>Mg(2+)</name>
        <dbReference type="ChEBI" id="CHEBI:18420"/>
    </cofactor>
    <cofactor evidence="11">
        <name>Mn(2+)</name>
        <dbReference type="ChEBI" id="CHEBI:29035"/>
    </cofactor>
    <text evidence="11">Magnesium. Can also use manganese.</text>
</comment>
<evidence type="ECO:0000256" key="11">
    <source>
        <dbReference type="PIRSR" id="PIRSR006268-2"/>
    </source>
</evidence>
<keyword evidence="13" id="KW-1133">Transmembrane helix</keyword>
<evidence type="ECO:0000256" key="3">
    <source>
        <dbReference type="ARBA" id="ARBA00022630"/>
    </source>
</evidence>
<dbReference type="InterPro" id="IPR024932">
    <property type="entry name" value="ApbE"/>
</dbReference>
<keyword evidence="12" id="KW-1003">Cell membrane</keyword>
<accession>A0A4Z0XWC8</accession>
<dbReference type="GO" id="GO:0046872">
    <property type="term" value="F:metal ion binding"/>
    <property type="evidence" value="ECO:0007669"/>
    <property type="project" value="UniProtKB-UniRule"/>
</dbReference>
<keyword evidence="6 10" id="KW-0274">FAD</keyword>
<dbReference type="InterPro" id="IPR003374">
    <property type="entry name" value="ApbE-like_sf"/>
</dbReference>
<dbReference type="Pfam" id="PF02424">
    <property type="entry name" value="ApbE"/>
    <property type="match status" value="1"/>
</dbReference>
<evidence type="ECO:0000256" key="9">
    <source>
        <dbReference type="ARBA" id="ARBA00048540"/>
    </source>
</evidence>
<dbReference type="AlphaFoldDB" id="A0A4Z0XWC8"/>
<keyword evidence="5 10" id="KW-0479">Metal-binding</keyword>
<evidence type="ECO:0000256" key="1">
    <source>
        <dbReference type="ARBA" id="ARBA00011955"/>
    </source>
</evidence>
<feature type="binding site" evidence="11">
    <location>
        <position position="299"/>
    </location>
    <ligand>
        <name>Mg(2+)</name>
        <dbReference type="ChEBI" id="CHEBI:18420"/>
    </ligand>
</feature>
<keyword evidence="13" id="KW-0812">Transmembrane</keyword>
<keyword evidence="12" id="KW-0997">Cell inner membrane</keyword>
<evidence type="ECO:0000256" key="8">
    <source>
        <dbReference type="ARBA" id="ARBA00031306"/>
    </source>
</evidence>
<evidence type="ECO:0000256" key="12">
    <source>
        <dbReference type="RuleBase" id="RU363002"/>
    </source>
</evidence>
<comment type="similarity">
    <text evidence="10 12">Belongs to the ApbE family.</text>
</comment>
<evidence type="ECO:0000313" key="14">
    <source>
        <dbReference type="EMBL" id="TGJ75644.1"/>
    </source>
</evidence>
<dbReference type="PIRSF" id="PIRSF006268">
    <property type="entry name" value="ApbE"/>
    <property type="match status" value="1"/>
</dbReference>
<evidence type="ECO:0000256" key="10">
    <source>
        <dbReference type="PIRNR" id="PIRNR006268"/>
    </source>
</evidence>
<dbReference type="PANTHER" id="PTHR30040">
    <property type="entry name" value="THIAMINE BIOSYNTHESIS LIPOPROTEIN APBE"/>
    <property type="match status" value="1"/>
</dbReference>
<dbReference type="SUPFAM" id="SSF143631">
    <property type="entry name" value="ApbE-like"/>
    <property type="match status" value="1"/>
</dbReference>
<dbReference type="PANTHER" id="PTHR30040:SF2">
    <property type="entry name" value="FAD:PROTEIN FMN TRANSFERASE"/>
    <property type="match status" value="1"/>
</dbReference>
<organism evidence="14 15">
    <name type="scientific">Caproiciproducens galactitolivorans</name>
    <dbReference type="NCBI Taxonomy" id="642589"/>
    <lineage>
        <taxon>Bacteria</taxon>
        <taxon>Bacillati</taxon>
        <taxon>Bacillota</taxon>
        <taxon>Clostridia</taxon>
        <taxon>Eubacteriales</taxon>
        <taxon>Acutalibacteraceae</taxon>
        <taxon>Caproiciproducens</taxon>
    </lineage>
</organism>
<comment type="caution">
    <text evidence="14">The sequence shown here is derived from an EMBL/GenBank/DDBJ whole genome shotgun (WGS) entry which is preliminary data.</text>
</comment>
<feature type="binding site" evidence="11">
    <location>
        <position position="179"/>
    </location>
    <ligand>
        <name>Mg(2+)</name>
        <dbReference type="ChEBI" id="CHEBI:18420"/>
    </ligand>
</feature>
<dbReference type="EC" id="2.7.1.180" evidence="1 10"/>
<reference evidence="14 15" key="1">
    <citation type="submission" date="2019-04" db="EMBL/GenBank/DDBJ databases">
        <authorList>
            <person name="Poehlein A."/>
            <person name="Bengelsdorf F.R."/>
            <person name="Duerre P."/>
            <person name="Daniel R."/>
        </authorList>
    </citation>
    <scope>NUCLEOTIDE SEQUENCE [LARGE SCALE GENOMIC DNA]</scope>
    <source>
        <strain evidence="14 15">BS-1</strain>
    </source>
</reference>
<evidence type="ECO:0000256" key="13">
    <source>
        <dbReference type="SAM" id="Phobius"/>
    </source>
</evidence>
<gene>
    <name evidence="14" type="primary">apbE</name>
    <name evidence="14" type="ORF">CAGA_22490</name>
</gene>
<evidence type="ECO:0000256" key="4">
    <source>
        <dbReference type="ARBA" id="ARBA00022679"/>
    </source>
</evidence>
<keyword evidence="3 10" id="KW-0285">Flavoprotein</keyword>
<evidence type="ECO:0000256" key="7">
    <source>
        <dbReference type="ARBA" id="ARBA00022842"/>
    </source>
</evidence>
<evidence type="ECO:0000256" key="2">
    <source>
        <dbReference type="ARBA" id="ARBA00016337"/>
    </source>
</evidence>
<keyword evidence="15" id="KW-1185">Reference proteome</keyword>
<evidence type="ECO:0000256" key="5">
    <source>
        <dbReference type="ARBA" id="ARBA00022723"/>
    </source>
</evidence>
<comment type="function">
    <text evidence="12">Flavin transferase that catalyzes the transfer of the FMN moiety of FAD and its covalent binding to the hydroxyl group of a threonine residue in a target flavoprotein.</text>
</comment>
<keyword evidence="13" id="KW-0472">Membrane</keyword>
<protein>
    <recommendedName>
        <fullName evidence="2 10">FAD:protein FMN transferase</fullName>
        <ecNumber evidence="1 10">2.7.1.180</ecNumber>
    </recommendedName>
    <alternativeName>
        <fullName evidence="8 10">Flavin transferase</fullName>
    </alternativeName>
</protein>
<comment type="subcellular location">
    <subcellularLocation>
        <location evidence="12">Cell inner membrane</location>
        <topology evidence="12">Lipid-anchor</topology>
        <orientation evidence="12">Periplasmic side</orientation>
    </subcellularLocation>
</comment>
<proteinExistence type="inferred from homology"/>
<keyword evidence="7 10" id="KW-0460">Magnesium</keyword>
<dbReference type="GO" id="GO:0016740">
    <property type="term" value="F:transferase activity"/>
    <property type="evidence" value="ECO:0007669"/>
    <property type="project" value="UniProtKB-UniRule"/>
</dbReference>